<evidence type="ECO:0000259" key="2">
    <source>
        <dbReference type="SMART" id="SM01361"/>
    </source>
</evidence>
<comment type="caution">
    <text evidence="3">The sequence shown here is derived from an EMBL/GenBank/DDBJ whole genome shotgun (WGS) entry which is preliminary data.</text>
</comment>
<feature type="domain" description="Netrin module non-TIMP type" evidence="1">
    <location>
        <begin position="147"/>
        <end position="231"/>
    </location>
</feature>
<feature type="non-terminal residue" evidence="3">
    <location>
        <position position="1"/>
    </location>
</feature>
<dbReference type="Proteomes" id="UP000018936">
    <property type="component" value="Unassembled WGS sequence"/>
</dbReference>
<dbReference type="PANTHER" id="PTHR11412">
    <property type="entry name" value="MACROGLOBULIN / COMPLEMENT"/>
    <property type="match status" value="1"/>
</dbReference>
<organism evidence="3 4">
    <name type="scientific">Ophiophagus hannah</name>
    <name type="common">King cobra</name>
    <name type="synonym">Naja hannah</name>
    <dbReference type="NCBI Taxonomy" id="8665"/>
    <lineage>
        <taxon>Eukaryota</taxon>
        <taxon>Metazoa</taxon>
        <taxon>Chordata</taxon>
        <taxon>Craniata</taxon>
        <taxon>Vertebrata</taxon>
        <taxon>Euteleostomi</taxon>
        <taxon>Lepidosauria</taxon>
        <taxon>Squamata</taxon>
        <taxon>Bifurcata</taxon>
        <taxon>Unidentata</taxon>
        <taxon>Episquamata</taxon>
        <taxon>Toxicofera</taxon>
        <taxon>Serpentes</taxon>
        <taxon>Colubroidea</taxon>
        <taxon>Elapidae</taxon>
        <taxon>Elapinae</taxon>
        <taxon>Ophiophagus</taxon>
    </lineage>
</organism>
<dbReference type="InterPro" id="IPR036595">
    <property type="entry name" value="A-macroglobulin_rcpt-bd_sf"/>
</dbReference>
<dbReference type="InterPro" id="IPR008993">
    <property type="entry name" value="TIMP-like_OB-fold"/>
</dbReference>
<sequence>EVEDYYYEYEDNLPTTSPPASQTLSRIELFDARQRRRRETKDTEQSKHDVTYEVCFWRQRGARVSGMLQEVPDQYINHWEIQGQQLLLYFDQAPQSGRECVAFRAKQIVSVGKLQPASATVYDFYEPRACPRLKRTLEDAITDETRMNFACYSPRVHYAMDSKIEVGQIRRFVVRAACKTRLAAGKEYLLMGRDGETHDSNGRPQYLLDKNSWIEELPDPRRCKATQYRNTCSHLESFTTSFGINGCRI</sequence>
<dbReference type="InterPro" id="IPR009048">
    <property type="entry name" value="A-macroglobulin_rcpt-bd"/>
</dbReference>
<dbReference type="GO" id="GO:0006956">
    <property type="term" value="P:complement activation"/>
    <property type="evidence" value="ECO:0007669"/>
    <property type="project" value="TreeGrafter"/>
</dbReference>
<feature type="domain" description="Alpha-macroglobulin receptor-binding" evidence="2">
    <location>
        <begin position="65"/>
        <end position="134"/>
    </location>
</feature>
<evidence type="ECO:0000259" key="1">
    <source>
        <dbReference type="SMART" id="SM00643"/>
    </source>
</evidence>
<reference evidence="3 4" key="1">
    <citation type="journal article" date="2013" name="Proc. Natl. Acad. Sci. U.S.A.">
        <title>The king cobra genome reveals dynamic gene evolution and adaptation in the snake venom system.</title>
        <authorList>
            <person name="Vonk F.J."/>
            <person name="Casewell N.R."/>
            <person name="Henkel C.V."/>
            <person name="Heimberg A.M."/>
            <person name="Jansen H.J."/>
            <person name="McCleary R.J."/>
            <person name="Kerkkamp H.M."/>
            <person name="Vos R.A."/>
            <person name="Guerreiro I."/>
            <person name="Calvete J.J."/>
            <person name="Wuster W."/>
            <person name="Woods A.E."/>
            <person name="Logan J.M."/>
            <person name="Harrison R.A."/>
            <person name="Castoe T.A."/>
            <person name="de Koning A.P."/>
            <person name="Pollock D.D."/>
            <person name="Yandell M."/>
            <person name="Calderon D."/>
            <person name="Renjifo C."/>
            <person name="Currier R.B."/>
            <person name="Salgado D."/>
            <person name="Pla D."/>
            <person name="Sanz L."/>
            <person name="Hyder A.S."/>
            <person name="Ribeiro J.M."/>
            <person name="Arntzen J.W."/>
            <person name="van den Thillart G.E."/>
            <person name="Boetzer M."/>
            <person name="Pirovano W."/>
            <person name="Dirks R.P."/>
            <person name="Spaink H.P."/>
            <person name="Duboule D."/>
            <person name="McGlinn E."/>
            <person name="Kini R.M."/>
            <person name="Richardson M.K."/>
        </authorList>
    </citation>
    <scope>NUCLEOTIDE SEQUENCE</scope>
    <source>
        <tissue evidence="3">Blood</tissue>
    </source>
</reference>
<dbReference type="GO" id="GO:0005615">
    <property type="term" value="C:extracellular space"/>
    <property type="evidence" value="ECO:0007669"/>
    <property type="project" value="TreeGrafter"/>
</dbReference>
<accession>V8NHM5</accession>
<dbReference type="SMART" id="SM01361">
    <property type="entry name" value="A2M_recep"/>
    <property type="match status" value="1"/>
</dbReference>
<dbReference type="Gene3D" id="2.40.50.120">
    <property type="match status" value="1"/>
</dbReference>
<dbReference type="InterPro" id="IPR050473">
    <property type="entry name" value="A2M/Complement_sys"/>
</dbReference>
<dbReference type="Pfam" id="PF01759">
    <property type="entry name" value="NTR"/>
    <property type="match status" value="1"/>
</dbReference>
<dbReference type="SUPFAM" id="SSF49410">
    <property type="entry name" value="Alpha-macroglobulin receptor domain"/>
    <property type="match status" value="1"/>
</dbReference>
<dbReference type="EMBL" id="AZIM01003813">
    <property type="protein sequence ID" value="ETE61565.1"/>
    <property type="molecule type" value="Genomic_DNA"/>
</dbReference>
<dbReference type="Pfam" id="PF07677">
    <property type="entry name" value="A2M_recep"/>
    <property type="match status" value="1"/>
</dbReference>
<dbReference type="Gene3D" id="2.60.40.690">
    <property type="entry name" value="Alpha-macroglobulin, receptor-binding domain"/>
    <property type="match status" value="1"/>
</dbReference>
<dbReference type="SMART" id="SM00643">
    <property type="entry name" value="C345C"/>
    <property type="match status" value="1"/>
</dbReference>
<dbReference type="OrthoDB" id="6359008at2759"/>
<protein>
    <submittedName>
        <fullName evidence="3">Uncharacterized protein</fullName>
    </submittedName>
</protein>
<dbReference type="SUPFAM" id="SSF50242">
    <property type="entry name" value="TIMP-like"/>
    <property type="match status" value="1"/>
</dbReference>
<gene>
    <name evidence="3" type="ORF">L345_12681</name>
</gene>
<dbReference type="InterPro" id="IPR018933">
    <property type="entry name" value="Netrin_module_non-TIMP"/>
</dbReference>
<proteinExistence type="predicted"/>
<name>V8NHM5_OPHHA</name>
<evidence type="ECO:0000313" key="4">
    <source>
        <dbReference type="Proteomes" id="UP000018936"/>
    </source>
</evidence>
<keyword evidence="4" id="KW-1185">Reference proteome</keyword>
<dbReference type="PANTHER" id="PTHR11412:SF86">
    <property type="entry name" value="COMPLEMENT C4-A-RELATED"/>
    <property type="match status" value="1"/>
</dbReference>
<evidence type="ECO:0000313" key="3">
    <source>
        <dbReference type="EMBL" id="ETE61565.1"/>
    </source>
</evidence>
<dbReference type="AlphaFoldDB" id="V8NHM5"/>